<accession>A0A4S8KX73</accession>
<dbReference type="AlphaFoldDB" id="A0A4S8KX73"/>
<reference evidence="3 4" key="1">
    <citation type="journal article" date="2019" name="Nat. Ecol. Evol.">
        <title>Megaphylogeny resolves global patterns of mushroom evolution.</title>
        <authorList>
            <person name="Varga T."/>
            <person name="Krizsan K."/>
            <person name="Foldi C."/>
            <person name="Dima B."/>
            <person name="Sanchez-Garcia M."/>
            <person name="Sanchez-Ramirez S."/>
            <person name="Szollosi G.J."/>
            <person name="Szarkandi J.G."/>
            <person name="Papp V."/>
            <person name="Albert L."/>
            <person name="Andreopoulos W."/>
            <person name="Angelini C."/>
            <person name="Antonin V."/>
            <person name="Barry K.W."/>
            <person name="Bougher N.L."/>
            <person name="Buchanan P."/>
            <person name="Buyck B."/>
            <person name="Bense V."/>
            <person name="Catcheside P."/>
            <person name="Chovatia M."/>
            <person name="Cooper J."/>
            <person name="Damon W."/>
            <person name="Desjardin D."/>
            <person name="Finy P."/>
            <person name="Geml J."/>
            <person name="Haridas S."/>
            <person name="Hughes K."/>
            <person name="Justo A."/>
            <person name="Karasinski D."/>
            <person name="Kautmanova I."/>
            <person name="Kiss B."/>
            <person name="Kocsube S."/>
            <person name="Kotiranta H."/>
            <person name="LaButti K.M."/>
            <person name="Lechner B.E."/>
            <person name="Liimatainen K."/>
            <person name="Lipzen A."/>
            <person name="Lukacs Z."/>
            <person name="Mihaltcheva S."/>
            <person name="Morgado L.N."/>
            <person name="Niskanen T."/>
            <person name="Noordeloos M.E."/>
            <person name="Ohm R.A."/>
            <person name="Ortiz-Santana B."/>
            <person name="Ovrebo C."/>
            <person name="Racz N."/>
            <person name="Riley R."/>
            <person name="Savchenko A."/>
            <person name="Shiryaev A."/>
            <person name="Soop K."/>
            <person name="Spirin V."/>
            <person name="Szebenyi C."/>
            <person name="Tomsovsky M."/>
            <person name="Tulloss R.E."/>
            <person name="Uehling J."/>
            <person name="Grigoriev I.V."/>
            <person name="Vagvolgyi C."/>
            <person name="Papp T."/>
            <person name="Martin F.M."/>
            <person name="Miettinen O."/>
            <person name="Hibbett D.S."/>
            <person name="Nagy L.G."/>
        </authorList>
    </citation>
    <scope>NUCLEOTIDE SEQUENCE [LARGE SCALE GENOMIC DNA]</scope>
    <source>
        <strain evidence="3 4">CBS 962.96</strain>
    </source>
</reference>
<evidence type="ECO:0000313" key="3">
    <source>
        <dbReference type="EMBL" id="THU80596.1"/>
    </source>
</evidence>
<gene>
    <name evidence="3" type="ORF">K435DRAFT_874228</name>
</gene>
<keyword evidence="4" id="KW-1185">Reference proteome</keyword>
<dbReference type="GO" id="GO:0003729">
    <property type="term" value="F:mRNA binding"/>
    <property type="evidence" value="ECO:0007669"/>
    <property type="project" value="TreeGrafter"/>
</dbReference>
<organism evidence="3 4">
    <name type="scientific">Dendrothele bispora (strain CBS 962.96)</name>
    <dbReference type="NCBI Taxonomy" id="1314807"/>
    <lineage>
        <taxon>Eukaryota</taxon>
        <taxon>Fungi</taxon>
        <taxon>Dikarya</taxon>
        <taxon>Basidiomycota</taxon>
        <taxon>Agaricomycotina</taxon>
        <taxon>Agaricomycetes</taxon>
        <taxon>Agaricomycetidae</taxon>
        <taxon>Agaricales</taxon>
        <taxon>Agaricales incertae sedis</taxon>
        <taxon>Dendrothele</taxon>
    </lineage>
</organism>
<dbReference type="Proteomes" id="UP000297245">
    <property type="component" value="Unassembled WGS sequence"/>
</dbReference>
<sequence length="1017" mass="115252">MVNPFIDDRALEDPDEERYGSDFEGEDVTGGSDGKDTDEEEFDWMSGQGVDWVDEDDTDPNRLDLQQFSEYLEERYAKSHTEPRDKICPILDRTPDDKLEAYALKQTLLALETTQMFWRVRCQAGEEIQLVFDILHHELDQNTTPQPEQGLVVDMDYSHPISQKSLVHKAIESIRHFAQSSTMSIQEIVYQVSIILEEDPLPDLWRKAIDQAVIEPDEEPLAGLTRFEEIVLALISSHTKDSAPARSQPPAALEHHWVLSAFTAPNVSGYVYLEGNLGKDPQHSNIVEFLRSHSAVRKSSLLRDDLSMGFRKQSVNVEPVSTLEVSQLLDNPPPSIRPLTWVCIVTGPYTDDVGVVLRREITSGQRRLVVLLVPRLPLPSTSATPSSSHSEHPGTQRKDVNVTQTTHHKPPSSGYSICNTGKRKRLLERHPRTLFDPSKFIGKYEKLGPLRYRTSKGEFNHGLLVGYLAYNSVTDVNITMDAETRRLFLASRHPFLQYVHLPVASDWRFFVNDRVEVIHPAPLSISNVLHPYLPHTATYRKEATIYTVEAARCFVQFSEYGGLDPNDTGVWVENINIRKMFRTGDMVLVEAGEYEGRAGLVMTSYGNEIVVAETGLRHGQSFFIDPNMCRLSHVRNDGATPWVNQHVTIIRGPYRRYMGVVVDIFPPRPYTLLAINIPQLLQTIRVRHDDVHDTYAQKPLQEVHPLSDKQQYFKQASWGLTPAPNITTPIQDPHTRQPVLPEDFLKRQPDQPWLNQPVIVVKGAIKTTGIVKEVQRNQHVPSGLVVRVEMNFMSAEHGASPTFDFDYSWLRDPITGLPLHIRHPLRGRMRYWEPLTRVKAVSVPNPNALKPCTRPTSAPSTPPWNNRVFVDPFQNSGSGPSISVSSASPSHWSLDPRLDGKEFFVCWKPPTGPGMSKVIAKPECRFDRIRLTDGADSWVVPPAEICDVAVPILPKTNRYPLVVIRGEHTGKNLRQFFCKYWPNEEEPRIMAAVYSGWGTTAERKLEDHVEVEAKDFA</sequence>
<name>A0A4S8KX73_DENBC</name>
<feature type="region of interest" description="Disordered" evidence="1">
    <location>
        <begin position="1"/>
        <end position="41"/>
    </location>
</feature>
<feature type="compositionally biased region" description="Basic and acidic residues" evidence="1">
    <location>
        <begin position="1"/>
        <end position="21"/>
    </location>
</feature>
<dbReference type="SUPFAM" id="SSF50104">
    <property type="entry name" value="Translation proteins SH3-like domain"/>
    <property type="match status" value="1"/>
</dbReference>
<dbReference type="GO" id="GO:0032784">
    <property type="term" value="P:regulation of DNA-templated transcription elongation"/>
    <property type="evidence" value="ECO:0007669"/>
    <property type="project" value="InterPro"/>
</dbReference>
<feature type="region of interest" description="Disordered" evidence="1">
    <location>
        <begin position="380"/>
        <end position="421"/>
    </location>
</feature>
<dbReference type="PANTHER" id="PTHR11125">
    <property type="entry name" value="SUPPRESSOR OF TY 5"/>
    <property type="match status" value="1"/>
</dbReference>
<dbReference type="PANTHER" id="PTHR11125:SF7">
    <property type="entry name" value="TRANSCRIPTION ELONGATION FACTOR SPT5"/>
    <property type="match status" value="1"/>
</dbReference>
<feature type="compositionally biased region" description="Basic and acidic residues" evidence="1">
    <location>
        <begin position="389"/>
        <end position="400"/>
    </location>
</feature>
<feature type="domain" description="KOW" evidence="2">
    <location>
        <begin position="580"/>
        <end position="607"/>
    </location>
</feature>
<evidence type="ECO:0000313" key="4">
    <source>
        <dbReference type="Proteomes" id="UP000297245"/>
    </source>
</evidence>
<dbReference type="GO" id="GO:0032044">
    <property type="term" value="C:DSIF complex"/>
    <property type="evidence" value="ECO:0007669"/>
    <property type="project" value="TreeGrafter"/>
</dbReference>
<protein>
    <recommendedName>
        <fullName evidence="2">KOW domain-containing protein</fullName>
    </recommendedName>
</protein>
<evidence type="ECO:0000259" key="2">
    <source>
        <dbReference type="SMART" id="SM00739"/>
    </source>
</evidence>
<dbReference type="SMART" id="SM00739">
    <property type="entry name" value="KOW"/>
    <property type="match status" value="3"/>
</dbReference>
<proteinExistence type="predicted"/>
<dbReference type="InterPro" id="IPR005824">
    <property type="entry name" value="KOW"/>
</dbReference>
<dbReference type="GO" id="GO:0006368">
    <property type="term" value="P:transcription elongation by RNA polymerase II"/>
    <property type="evidence" value="ECO:0007669"/>
    <property type="project" value="TreeGrafter"/>
</dbReference>
<dbReference type="GO" id="GO:0006357">
    <property type="term" value="P:regulation of transcription by RNA polymerase II"/>
    <property type="evidence" value="ECO:0007669"/>
    <property type="project" value="InterPro"/>
</dbReference>
<dbReference type="OrthoDB" id="3048815at2759"/>
<evidence type="ECO:0000256" key="1">
    <source>
        <dbReference type="SAM" id="MobiDB-lite"/>
    </source>
</evidence>
<dbReference type="InterPro" id="IPR039659">
    <property type="entry name" value="SPT5"/>
</dbReference>
<feature type="domain" description="KOW" evidence="2">
    <location>
        <begin position="335"/>
        <end position="362"/>
    </location>
</feature>
<feature type="domain" description="KOW" evidence="2">
    <location>
        <begin position="640"/>
        <end position="667"/>
    </location>
</feature>
<dbReference type="EMBL" id="ML179890">
    <property type="protein sequence ID" value="THU80596.1"/>
    <property type="molecule type" value="Genomic_DNA"/>
</dbReference>
<dbReference type="InterPro" id="IPR008991">
    <property type="entry name" value="Translation_prot_SH3-like_sf"/>
</dbReference>